<dbReference type="EMBL" id="BQNB010013617">
    <property type="protein sequence ID" value="GJT18162.1"/>
    <property type="molecule type" value="Genomic_DNA"/>
</dbReference>
<gene>
    <name evidence="1" type="ORF">Tco_0876868</name>
</gene>
<name>A0ABQ5BWH9_9ASTR</name>
<comment type="caution">
    <text evidence="1">The sequence shown here is derived from an EMBL/GenBank/DDBJ whole genome shotgun (WGS) entry which is preliminary data.</text>
</comment>
<sequence>FFKSEIENVGTKSQAARPFAGRHTVCRVAGSPARRLGGLGSLNNQISSTRDAFALDPDTGFFVCVLG</sequence>
<evidence type="ECO:0000313" key="1">
    <source>
        <dbReference type="EMBL" id="GJT18162.1"/>
    </source>
</evidence>
<reference evidence="1" key="2">
    <citation type="submission" date="2022-01" db="EMBL/GenBank/DDBJ databases">
        <authorList>
            <person name="Yamashiro T."/>
            <person name="Shiraishi A."/>
            <person name="Satake H."/>
            <person name="Nakayama K."/>
        </authorList>
    </citation>
    <scope>NUCLEOTIDE SEQUENCE</scope>
</reference>
<proteinExistence type="predicted"/>
<dbReference type="Proteomes" id="UP001151760">
    <property type="component" value="Unassembled WGS sequence"/>
</dbReference>
<evidence type="ECO:0000313" key="2">
    <source>
        <dbReference type="Proteomes" id="UP001151760"/>
    </source>
</evidence>
<organism evidence="1 2">
    <name type="scientific">Tanacetum coccineum</name>
    <dbReference type="NCBI Taxonomy" id="301880"/>
    <lineage>
        <taxon>Eukaryota</taxon>
        <taxon>Viridiplantae</taxon>
        <taxon>Streptophyta</taxon>
        <taxon>Embryophyta</taxon>
        <taxon>Tracheophyta</taxon>
        <taxon>Spermatophyta</taxon>
        <taxon>Magnoliopsida</taxon>
        <taxon>eudicotyledons</taxon>
        <taxon>Gunneridae</taxon>
        <taxon>Pentapetalae</taxon>
        <taxon>asterids</taxon>
        <taxon>campanulids</taxon>
        <taxon>Asterales</taxon>
        <taxon>Asteraceae</taxon>
        <taxon>Asteroideae</taxon>
        <taxon>Anthemideae</taxon>
        <taxon>Anthemidinae</taxon>
        <taxon>Tanacetum</taxon>
    </lineage>
</organism>
<feature type="non-terminal residue" evidence="1">
    <location>
        <position position="1"/>
    </location>
</feature>
<keyword evidence="2" id="KW-1185">Reference proteome</keyword>
<reference evidence="1" key="1">
    <citation type="journal article" date="2022" name="Int. J. Mol. Sci.">
        <title>Draft Genome of Tanacetum Coccineum: Genomic Comparison of Closely Related Tanacetum-Family Plants.</title>
        <authorList>
            <person name="Yamashiro T."/>
            <person name="Shiraishi A."/>
            <person name="Nakayama K."/>
            <person name="Satake H."/>
        </authorList>
    </citation>
    <scope>NUCLEOTIDE SEQUENCE</scope>
</reference>
<accession>A0ABQ5BWH9</accession>
<protein>
    <submittedName>
        <fullName evidence="1">Uncharacterized protein</fullName>
    </submittedName>
</protein>